<feature type="domain" description="Response regulatory" evidence="3">
    <location>
        <begin position="3"/>
        <end position="120"/>
    </location>
</feature>
<dbReference type="GO" id="GO:0000160">
    <property type="term" value="P:phosphorelay signal transduction system"/>
    <property type="evidence" value="ECO:0007669"/>
    <property type="project" value="InterPro"/>
</dbReference>
<keyword evidence="1 2" id="KW-0597">Phosphoprotein</keyword>
<accession>A0A1G1VTV6</accession>
<dbReference type="Pfam" id="PF00072">
    <property type="entry name" value="Response_reg"/>
    <property type="match status" value="1"/>
</dbReference>
<comment type="caution">
    <text evidence="4">The sequence shown here is derived from an EMBL/GenBank/DDBJ whole genome shotgun (WGS) entry which is preliminary data.</text>
</comment>
<name>A0A1G1VTV6_9BACT</name>
<evidence type="ECO:0000256" key="1">
    <source>
        <dbReference type="ARBA" id="ARBA00022553"/>
    </source>
</evidence>
<gene>
    <name evidence="4" type="ORF">A2786_04645</name>
</gene>
<evidence type="ECO:0000256" key="2">
    <source>
        <dbReference type="PROSITE-ProRule" id="PRU00169"/>
    </source>
</evidence>
<dbReference type="Gene3D" id="3.40.50.2300">
    <property type="match status" value="1"/>
</dbReference>
<dbReference type="AlphaFoldDB" id="A0A1G1VTV6"/>
<dbReference type="PANTHER" id="PTHR44591">
    <property type="entry name" value="STRESS RESPONSE REGULATOR PROTEIN 1"/>
    <property type="match status" value="1"/>
</dbReference>
<dbReference type="InterPro" id="IPR001789">
    <property type="entry name" value="Sig_transdc_resp-reg_receiver"/>
</dbReference>
<evidence type="ECO:0000259" key="3">
    <source>
        <dbReference type="PROSITE" id="PS50110"/>
    </source>
</evidence>
<reference evidence="4 5" key="1">
    <citation type="journal article" date="2016" name="Nat. Commun.">
        <title>Thousands of microbial genomes shed light on interconnected biogeochemical processes in an aquifer system.</title>
        <authorList>
            <person name="Anantharaman K."/>
            <person name="Brown C.T."/>
            <person name="Hug L.A."/>
            <person name="Sharon I."/>
            <person name="Castelle C.J."/>
            <person name="Probst A.J."/>
            <person name="Thomas B.C."/>
            <person name="Singh A."/>
            <person name="Wilkins M.J."/>
            <person name="Karaoz U."/>
            <person name="Brodie E.L."/>
            <person name="Williams K.H."/>
            <person name="Hubbard S.S."/>
            <person name="Banfield J.F."/>
        </authorList>
    </citation>
    <scope>NUCLEOTIDE SEQUENCE [LARGE SCALE GENOMIC DNA]</scope>
</reference>
<dbReference type="EMBL" id="MHCJ01000003">
    <property type="protein sequence ID" value="OGY18754.1"/>
    <property type="molecule type" value="Genomic_DNA"/>
</dbReference>
<protein>
    <recommendedName>
        <fullName evidence="3">Response regulatory domain-containing protein</fullName>
    </recommendedName>
</protein>
<dbReference type="SMART" id="SM00448">
    <property type="entry name" value="REC"/>
    <property type="match status" value="1"/>
</dbReference>
<proteinExistence type="predicted"/>
<dbReference type="PROSITE" id="PS50110">
    <property type="entry name" value="RESPONSE_REGULATORY"/>
    <property type="match status" value="1"/>
</dbReference>
<evidence type="ECO:0000313" key="5">
    <source>
        <dbReference type="Proteomes" id="UP000179233"/>
    </source>
</evidence>
<dbReference type="SUPFAM" id="SSF52172">
    <property type="entry name" value="CheY-like"/>
    <property type="match status" value="1"/>
</dbReference>
<dbReference type="Proteomes" id="UP000179233">
    <property type="component" value="Unassembled WGS sequence"/>
</dbReference>
<evidence type="ECO:0000313" key="4">
    <source>
        <dbReference type="EMBL" id="OGY18754.1"/>
    </source>
</evidence>
<organism evidence="4 5">
    <name type="scientific">Candidatus Chisholmbacteria bacterium RIFCSPHIGHO2_01_FULL_52_32</name>
    <dbReference type="NCBI Taxonomy" id="1797591"/>
    <lineage>
        <taxon>Bacteria</taxon>
        <taxon>Candidatus Chisholmiibacteriota</taxon>
    </lineage>
</organism>
<sequence length="128" mass="14561">MSKILVIEDEPELVTAVKTKLEKEGFEVTTADSGKKGWEIVNREPVDCIILDVILPFTDGVWFLERLRTDPERTKIPVIVFTNLSEGEKVSKIVALGEYRLLVKAETSLNTLVNTIREVLRVYQKSKE</sequence>
<dbReference type="InterPro" id="IPR050595">
    <property type="entry name" value="Bact_response_regulator"/>
</dbReference>
<feature type="modified residue" description="4-aspartylphosphate" evidence="2">
    <location>
        <position position="52"/>
    </location>
</feature>
<dbReference type="InterPro" id="IPR011006">
    <property type="entry name" value="CheY-like_superfamily"/>
</dbReference>
<dbReference type="PANTHER" id="PTHR44591:SF18">
    <property type="entry name" value="REGULATORY PROTEIN"/>
    <property type="match status" value="1"/>
</dbReference>